<reference evidence="2" key="1">
    <citation type="journal article" date="2006" name="J. Bacteriol.">
        <title>The genome of the obligately intracellular bacterium Ehrlichia canis reveals themes of complex membrane structure and immune evasion strategies.</title>
        <authorList>
            <person name="Mavromatis K."/>
            <person name="Doyle C.K."/>
            <person name="Lykidis A."/>
            <person name="Ivanova N."/>
            <person name="Francino M.P."/>
            <person name="Chain P."/>
            <person name="Shin M."/>
            <person name="Malfatti S."/>
            <person name="Larimer F."/>
            <person name="Copeland A."/>
            <person name="Detter J.C."/>
            <person name="Land M."/>
            <person name="Richardson P.M."/>
            <person name="Yu X.J."/>
            <person name="Walker D.H."/>
            <person name="McBride J.W."/>
            <person name="Kyrpides N.C."/>
        </authorList>
    </citation>
    <scope>NUCLEOTIDE SEQUENCE [LARGE SCALE GENOMIC DNA]</scope>
    <source>
        <strain evidence="2">Jake</strain>
    </source>
</reference>
<name>A0ACA6AVY0_EHRCJ</name>
<accession>A0ACA6AVY0</accession>
<evidence type="ECO:0000313" key="2">
    <source>
        <dbReference type="Proteomes" id="UP000000435"/>
    </source>
</evidence>
<dbReference type="Proteomes" id="UP000000435">
    <property type="component" value="Chromosome"/>
</dbReference>
<evidence type="ECO:0000313" key="1">
    <source>
        <dbReference type="EMBL" id="AAZ68477.1"/>
    </source>
</evidence>
<gene>
    <name evidence="1" type="ordered locus">Ecaj_0435</name>
</gene>
<protein>
    <submittedName>
        <fullName evidence="1">Uncharacterized protein</fullName>
    </submittedName>
</protein>
<keyword evidence="2" id="KW-1185">Reference proteome</keyword>
<sequence>MQLLLFCDRNNKLFLYDMSLCKEVNGKFVPRDESIRTMVKDTGDDQQQSKDPYMNRFDLVGSCFSNFTFINSKKFYNEFVIMRGVNMHGENVCLSLSLFKNEFQSFLERSAFTPCFFVNDSNYVGGGPTHDRTNKQLFCDLKANLKDLVPKKPDINSNVISFKFFNENGKIVDTVLSLCEVLAPTHLTPKMIKLR</sequence>
<dbReference type="EMBL" id="CP000107">
    <property type="protein sequence ID" value="AAZ68477.1"/>
    <property type="molecule type" value="Genomic_DNA"/>
</dbReference>
<organism evidence="1 2">
    <name type="scientific">Ehrlichia canis (strain Jake)</name>
    <dbReference type="NCBI Taxonomy" id="269484"/>
    <lineage>
        <taxon>Bacteria</taxon>
        <taxon>Pseudomonadati</taxon>
        <taxon>Pseudomonadota</taxon>
        <taxon>Alphaproteobacteria</taxon>
        <taxon>Rickettsiales</taxon>
        <taxon>Anaplasmataceae</taxon>
        <taxon>Ehrlichia</taxon>
    </lineage>
</organism>
<proteinExistence type="predicted"/>